<reference evidence="3 4" key="1">
    <citation type="submission" date="2024-03" db="EMBL/GenBank/DDBJ databases">
        <title>Human intestinal bacterial collection.</title>
        <authorList>
            <person name="Pauvert C."/>
            <person name="Hitch T.C.A."/>
            <person name="Clavel T."/>
        </authorList>
    </citation>
    <scope>NUCLEOTIDE SEQUENCE [LARGE SCALE GENOMIC DNA]</scope>
    <source>
        <strain evidence="3 4">CLA-JM-H11</strain>
    </source>
</reference>
<keyword evidence="2" id="KW-1133">Transmembrane helix</keyword>
<evidence type="ECO:0000256" key="2">
    <source>
        <dbReference type="SAM" id="Phobius"/>
    </source>
</evidence>
<dbReference type="Proteomes" id="UP001477672">
    <property type="component" value="Unassembled WGS sequence"/>
</dbReference>
<comment type="caution">
    <text evidence="3">The sequence shown here is derived from an EMBL/GenBank/DDBJ whole genome shotgun (WGS) entry which is preliminary data.</text>
</comment>
<proteinExistence type="predicted"/>
<accession>A0ABV1GD65</accession>
<feature type="compositionally biased region" description="Basic and acidic residues" evidence="1">
    <location>
        <begin position="219"/>
        <end position="228"/>
    </location>
</feature>
<gene>
    <name evidence="3" type="ORF">WMO24_04985</name>
</gene>
<evidence type="ECO:0000313" key="3">
    <source>
        <dbReference type="EMBL" id="MEQ2519787.1"/>
    </source>
</evidence>
<protein>
    <submittedName>
        <fullName evidence="3">5-bromo-4-chloroindolyl phosphate hydrolysis family protein</fullName>
    </submittedName>
</protein>
<feature type="region of interest" description="Disordered" evidence="1">
    <location>
        <begin position="195"/>
        <end position="228"/>
    </location>
</feature>
<dbReference type="Pfam" id="PF10112">
    <property type="entry name" value="Halogen_Hydrol"/>
    <property type="match status" value="1"/>
</dbReference>
<feature type="transmembrane region" description="Helical" evidence="2">
    <location>
        <begin position="88"/>
        <end position="113"/>
    </location>
</feature>
<dbReference type="EMBL" id="JBBMFA010000069">
    <property type="protein sequence ID" value="MEQ2519787.1"/>
    <property type="molecule type" value="Genomic_DNA"/>
</dbReference>
<evidence type="ECO:0000256" key="1">
    <source>
        <dbReference type="SAM" id="MobiDB-lite"/>
    </source>
</evidence>
<name>A0ABV1GD65_9FIRM</name>
<sequence length="365" mass="41053">MEIFFLIVILAVVLPRLKNVSTPKKFTDCGAKYYAPQLKTAASAAHLFTDDKNLNQKMLLAGLVGVGGAAMAVLMLCVLLFQAGNEAWLLYSVPSAIEYVAGLAEFGLLTAVFGKVSRIGFKWLERMKNYKLYREIINVQEMCPLADIARASGRSVETVRQDLKDMVQRGYFPFGFVDEDSGCFYANNTVWRLQNPERAKKQDEQSQRKKRTTKKTAQKKQEPVSDSEEFLKEMKRQLADIDNEEIREKAQDIYNQAEGIFAWVKAHPDCDDDVRRFCDYYLPTTIKLLKTYNEVEPHAASSEVAAGIQKEVSGVLDPVTAAFHNLLDNLLKDTAMDISVEVSALESVFNQDGLAQDQIKVPVKK</sequence>
<dbReference type="InterPro" id="IPR018770">
    <property type="entry name" value="ChloroindolylP_hydrolase"/>
</dbReference>
<organism evidence="3 4">
    <name type="scientific">Ruthenibacterium intestinale</name>
    <dbReference type="NCBI Taxonomy" id="3133163"/>
    <lineage>
        <taxon>Bacteria</taxon>
        <taxon>Bacillati</taxon>
        <taxon>Bacillota</taxon>
        <taxon>Clostridia</taxon>
        <taxon>Eubacteriales</taxon>
        <taxon>Oscillospiraceae</taxon>
        <taxon>Ruthenibacterium</taxon>
    </lineage>
</organism>
<keyword evidence="2" id="KW-0812">Transmembrane</keyword>
<feature type="transmembrane region" description="Helical" evidence="2">
    <location>
        <begin position="58"/>
        <end position="81"/>
    </location>
</feature>
<feature type="compositionally biased region" description="Basic and acidic residues" evidence="1">
    <location>
        <begin position="195"/>
        <end position="207"/>
    </location>
</feature>
<dbReference type="RefSeq" id="WP_349215222.1">
    <property type="nucleotide sequence ID" value="NZ_JBBMFA010000069.1"/>
</dbReference>
<keyword evidence="2" id="KW-0472">Membrane</keyword>
<feature type="compositionally biased region" description="Basic residues" evidence="1">
    <location>
        <begin position="208"/>
        <end position="218"/>
    </location>
</feature>
<keyword evidence="4" id="KW-1185">Reference proteome</keyword>
<evidence type="ECO:0000313" key="4">
    <source>
        <dbReference type="Proteomes" id="UP001477672"/>
    </source>
</evidence>